<reference evidence="1 2" key="1">
    <citation type="submission" date="2017-02" db="EMBL/GenBank/DDBJ databases">
        <title>The new phylogeny of genus Mycobacterium.</title>
        <authorList>
            <person name="Tortoli E."/>
            <person name="Trovato A."/>
            <person name="Cirillo D.M."/>
        </authorList>
    </citation>
    <scope>NUCLEOTIDE SEQUENCE [LARGE SCALE GENOMIC DNA]</scope>
    <source>
        <strain evidence="1 2">DSM 44338</strain>
    </source>
</reference>
<comment type="caution">
    <text evidence="1">The sequence shown here is derived from an EMBL/GenBank/DDBJ whole genome shotgun (WGS) entry which is preliminary data.</text>
</comment>
<accession>A0A1X0JRT8</accession>
<proteinExistence type="predicted"/>
<sequence length="74" mass="7764">MSDVHDSDAGNALIGYEGVGFAEGLRGLQTHRIGRHNCHREDRRGAQIKLVHNCFRSAGVSAVTIAGGATYGAG</sequence>
<evidence type="ECO:0000313" key="1">
    <source>
        <dbReference type="EMBL" id="ORB65649.1"/>
    </source>
</evidence>
<name>A0A1X0JRT8_9MYCO</name>
<gene>
    <name evidence="1" type="ORF">BST47_11870</name>
</gene>
<dbReference type="AlphaFoldDB" id="A0A1X0JRT8"/>
<dbReference type="STRING" id="75922.BST47_11870"/>
<dbReference type="EMBL" id="MVIM01000005">
    <property type="protein sequence ID" value="ORB65649.1"/>
    <property type="molecule type" value="Genomic_DNA"/>
</dbReference>
<evidence type="ECO:0000313" key="2">
    <source>
        <dbReference type="Proteomes" id="UP000192411"/>
    </source>
</evidence>
<keyword evidence="2" id="KW-1185">Reference proteome</keyword>
<dbReference type="Proteomes" id="UP000192411">
    <property type="component" value="Unassembled WGS sequence"/>
</dbReference>
<organism evidence="1 2">
    <name type="scientific">Mycolicibacterium tusciae</name>
    <dbReference type="NCBI Taxonomy" id="75922"/>
    <lineage>
        <taxon>Bacteria</taxon>
        <taxon>Bacillati</taxon>
        <taxon>Actinomycetota</taxon>
        <taxon>Actinomycetes</taxon>
        <taxon>Mycobacteriales</taxon>
        <taxon>Mycobacteriaceae</taxon>
        <taxon>Mycolicibacterium</taxon>
    </lineage>
</organism>
<dbReference type="RefSeq" id="WP_083125739.1">
    <property type="nucleotide sequence ID" value="NZ_MVIM01000005.1"/>
</dbReference>
<protein>
    <submittedName>
        <fullName evidence="1">Uncharacterized protein</fullName>
    </submittedName>
</protein>